<gene>
    <name evidence="2" type="ORF">A2Z33_03220</name>
</gene>
<accession>A0A1F5YVK4</accession>
<name>A0A1F5YVK4_9BACT</name>
<evidence type="ECO:0000313" key="3">
    <source>
        <dbReference type="Proteomes" id="UP000178448"/>
    </source>
</evidence>
<feature type="compositionally biased region" description="Polar residues" evidence="1">
    <location>
        <begin position="25"/>
        <end position="35"/>
    </location>
</feature>
<sequence>MINRGRRLSVLYQSGRVIHDTMNTMNDLPQIPQTDGSGGPSAVTPGSSPALSVPPVTGGGMQKEAEGAIHMGPIEAPTLTEVGKDIELPKEVAQSGVSIPPTTIPIPQILKSAGVAPQGANVTLPKPQPSSVPLTDDQIAQGLKKSVFDSWRWLAEWCTRKLKQLRLAGGQK</sequence>
<dbReference type="AlphaFoldDB" id="A0A1F5YVK4"/>
<organism evidence="2 3">
    <name type="scientific">Candidatus Gottesmanbacteria bacterium RBG_16_52_11</name>
    <dbReference type="NCBI Taxonomy" id="1798374"/>
    <lineage>
        <taxon>Bacteria</taxon>
        <taxon>Candidatus Gottesmaniibacteriota</taxon>
    </lineage>
</organism>
<protein>
    <submittedName>
        <fullName evidence="2">Uncharacterized protein</fullName>
    </submittedName>
</protein>
<reference evidence="2 3" key="1">
    <citation type="journal article" date="2016" name="Nat. Commun.">
        <title>Thousands of microbial genomes shed light on interconnected biogeochemical processes in an aquifer system.</title>
        <authorList>
            <person name="Anantharaman K."/>
            <person name="Brown C.T."/>
            <person name="Hug L.A."/>
            <person name="Sharon I."/>
            <person name="Castelle C.J."/>
            <person name="Probst A.J."/>
            <person name="Thomas B.C."/>
            <person name="Singh A."/>
            <person name="Wilkins M.J."/>
            <person name="Karaoz U."/>
            <person name="Brodie E.L."/>
            <person name="Williams K.H."/>
            <person name="Hubbard S.S."/>
            <person name="Banfield J.F."/>
        </authorList>
    </citation>
    <scope>NUCLEOTIDE SEQUENCE [LARGE SCALE GENOMIC DNA]</scope>
</reference>
<dbReference type="EMBL" id="MFJD01000004">
    <property type="protein sequence ID" value="OGG04146.1"/>
    <property type="molecule type" value="Genomic_DNA"/>
</dbReference>
<proteinExistence type="predicted"/>
<feature type="region of interest" description="Disordered" evidence="1">
    <location>
        <begin position="25"/>
        <end position="54"/>
    </location>
</feature>
<comment type="caution">
    <text evidence="2">The sequence shown here is derived from an EMBL/GenBank/DDBJ whole genome shotgun (WGS) entry which is preliminary data.</text>
</comment>
<evidence type="ECO:0000256" key="1">
    <source>
        <dbReference type="SAM" id="MobiDB-lite"/>
    </source>
</evidence>
<evidence type="ECO:0000313" key="2">
    <source>
        <dbReference type="EMBL" id="OGG04146.1"/>
    </source>
</evidence>
<dbReference type="STRING" id="1798374.A2Z33_03220"/>
<dbReference type="Proteomes" id="UP000178448">
    <property type="component" value="Unassembled WGS sequence"/>
</dbReference>